<feature type="compositionally biased region" description="Basic and acidic residues" evidence="1">
    <location>
        <begin position="1"/>
        <end position="14"/>
    </location>
</feature>
<dbReference type="GeneTree" id="ENSGT00530000063891"/>
<dbReference type="Proteomes" id="UP000694392">
    <property type="component" value="Unplaced"/>
</dbReference>
<evidence type="ECO:0000313" key="2">
    <source>
        <dbReference type="Ensembl" id="ENSSPUP00000003234.1"/>
    </source>
</evidence>
<dbReference type="Ensembl" id="ENSSPUT00000003432.1">
    <property type="protein sequence ID" value="ENSSPUP00000003234.1"/>
    <property type="gene ID" value="ENSSPUG00000002471.1"/>
</dbReference>
<keyword evidence="3" id="KW-1185">Reference proteome</keyword>
<evidence type="ECO:0000313" key="3">
    <source>
        <dbReference type="Proteomes" id="UP000694392"/>
    </source>
</evidence>
<reference evidence="2" key="2">
    <citation type="submission" date="2025-09" db="UniProtKB">
        <authorList>
            <consortium name="Ensembl"/>
        </authorList>
    </citation>
    <scope>IDENTIFICATION</scope>
</reference>
<dbReference type="GO" id="GO:0003723">
    <property type="term" value="F:RNA binding"/>
    <property type="evidence" value="ECO:0007669"/>
    <property type="project" value="TreeGrafter"/>
</dbReference>
<dbReference type="AlphaFoldDB" id="A0A8D0GC34"/>
<name>A0A8D0GC34_SPHPU</name>
<feature type="compositionally biased region" description="Acidic residues" evidence="1">
    <location>
        <begin position="15"/>
        <end position="40"/>
    </location>
</feature>
<organism evidence="2 3">
    <name type="scientific">Sphenodon punctatus</name>
    <name type="common">Tuatara</name>
    <name type="synonym">Hatteria punctata</name>
    <dbReference type="NCBI Taxonomy" id="8508"/>
    <lineage>
        <taxon>Eukaryota</taxon>
        <taxon>Metazoa</taxon>
        <taxon>Chordata</taxon>
        <taxon>Craniata</taxon>
        <taxon>Vertebrata</taxon>
        <taxon>Euteleostomi</taxon>
        <taxon>Lepidosauria</taxon>
        <taxon>Sphenodontia</taxon>
        <taxon>Sphenodontidae</taxon>
        <taxon>Sphenodon</taxon>
    </lineage>
</organism>
<accession>A0A8D0GC34</accession>
<dbReference type="PANTHER" id="PTHR22014:SF2">
    <property type="entry name" value="RNA-BINDING PROTEIN 33"/>
    <property type="match status" value="1"/>
</dbReference>
<proteinExistence type="predicted"/>
<feature type="compositionally biased region" description="Acidic residues" evidence="1">
    <location>
        <begin position="89"/>
        <end position="107"/>
    </location>
</feature>
<feature type="compositionally biased region" description="Low complexity" evidence="1">
    <location>
        <begin position="199"/>
        <end position="209"/>
    </location>
</feature>
<feature type="compositionally biased region" description="Basic and acidic residues" evidence="1">
    <location>
        <begin position="181"/>
        <end position="198"/>
    </location>
</feature>
<dbReference type="PANTHER" id="PTHR22014">
    <property type="entry name" value="RNA-BINDING PROTEIN 33"/>
    <property type="match status" value="1"/>
</dbReference>
<feature type="region of interest" description="Disordered" evidence="1">
    <location>
        <begin position="1"/>
        <end position="62"/>
    </location>
</feature>
<feature type="region of interest" description="Disordered" evidence="1">
    <location>
        <begin position="159"/>
        <end position="213"/>
    </location>
</feature>
<evidence type="ECO:0008006" key="4">
    <source>
        <dbReference type="Google" id="ProtNLM"/>
    </source>
</evidence>
<reference evidence="2" key="1">
    <citation type="submission" date="2025-08" db="UniProtKB">
        <authorList>
            <consortium name="Ensembl"/>
        </authorList>
    </citation>
    <scope>IDENTIFICATION</scope>
</reference>
<evidence type="ECO:0000256" key="1">
    <source>
        <dbReference type="SAM" id="MobiDB-lite"/>
    </source>
</evidence>
<sequence length="302" mass="35249">NANDQSVEHDSEYERGEDEITYDKSEEPEEYAEEYVEEGQYEGHDAELTEDQIEYGEEQGEEEIYNDEVLDLEINEPLDEFPAAIENLEIQEETKEESDEEEDDDEESGRLRFKTERKEGTIIRLSDVTRERRNIPETLELSAEAKAALFEFEERERQLKQGRYGSRRGRRGGPLMCRGMGEQRRDNNDRGRMKDHRPALLPTQPATTTHSQRMFPPHQQPIRNLFQQQQQQQQQQLQPLFPLQHQHHTSPPQGIHMPPQLETPRILLTPPPVTPQQPKNIHINPHFKGPVVTPVQGEISKY</sequence>
<dbReference type="InterPro" id="IPR039878">
    <property type="entry name" value="RBM33"/>
</dbReference>
<feature type="compositionally biased region" description="Acidic residues" evidence="1">
    <location>
        <begin position="48"/>
        <end position="62"/>
    </location>
</feature>
<protein>
    <recommendedName>
        <fullName evidence="4">RNA-binding protein 33</fullName>
    </recommendedName>
</protein>
<feature type="region of interest" description="Disordered" evidence="1">
    <location>
        <begin position="77"/>
        <end position="114"/>
    </location>
</feature>